<proteinExistence type="predicted"/>
<reference evidence="4 5" key="1">
    <citation type="submission" date="2020-06" db="EMBL/GenBank/DDBJ databases">
        <title>Whole-genome sequence of Allochromatium humboldtianum DSM 21881, type strain.</title>
        <authorList>
            <person name="Kyndt J.A."/>
            <person name="Meyer T.E."/>
        </authorList>
    </citation>
    <scope>NUCLEOTIDE SEQUENCE [LARGE SCALE GENOMIC DNA]</scope>
    <source>
        <strain evidence="4 5">DSM 21881</strain>
    </source>
</reference>
<feature type="transmembrane region" description="Helical" evidence="2">
    <location>
        <begin position="509"/>
        <end position="532"/>
    </location>
</feature>
<evidence type="ECO:0000313" key="4">
    <source>
        <dbReference type="EMBL" id="NVZ09692.1"/>
    </source>
</evidence>
<dbReference type="InterPro" id="IPR010656">
    <property type="entry name" value="DctM"/>
</dbReference>
<keyword evidence="2" id="KW-1133">Transmembrane helix</keyword>
<feature type="transmembrane region" description="Helical" evidence="2">
    <location>
        <begin position="111"/>
        <end position="135"/>
    </location>
</feature>
<name>A0A850RES8_9GAMM</name>
<feature type="transmembrane region" description="Helical" evidence="2">
    <location>
        <begin position="208"/>
        <end position="226"/>
    </location>
</feature>
<evidence type="ECO:0000256" key="1">
    <source>
        <dbReference type="RuleBase" id="RU369079"/>
    </source>
</evidence>
<dbReference type="GO" id="GO:0022857">
    <property type="term" value="F:transmembrane transporter activity"/>
    <property type="evidence" value="ECO:0007669"/>
    <property type="project" value="UniProtKB-UniRule"/>
</dbReference>
<feature type="transmembrane region" description="Helical" evidence="2">
    <location>
        <begin position="445"/>
        <end position="464"/>
    </location>
</feature>
<feature type="transmembrane region" description="Helical" evidence="2">
    <location>
        <begin position="686"/>
        <end position="719"/>
    </location>
</feature>
<dbReference type="AlphaFoldDB" id="A0A850RES8"/>
<evidence type="ECO:0000259" key="3">
    <source>
        <dbReference type="Pfam" id="PF06808"/>
    </source>
</evidence>
<feature type="transmembrane region" description="Helical" evidence="2">
    <location>
        <begin position="46"/>
        <end position="67"/>
    </location>
</feature>
<keyword evidence="2" id="KW-0472">Membrane</keyword>
<feature type="transmembrane region" description="Helical" evidence="2">
    <location>
        <begin position="591"/>
        <end position="617"/>
    </location>
</feature>
<comment type="subcellular location">
    <subcellularLocation>
        <location evidence="1">Cell inner membrane</location>
        <topology evidence="1">Multi-pass membrane protein</topology>
    </subcellularLocation>
</comment>
<evidence type="ECO:0000313" key="5">
    <source>
        <dbReference type="Proteomes" id="UP000592294"/>
    </source>
</evidence>
<keyword evidence="1" id="KW-0997">Cell inner membrane</keyword>
<organism evidence="4 5">
    <name type="scientific">Allochromatium humboldtianum</name>
    <dbReference type="NCBI Taxonomy" id="504901"/>
    <lineage>
        <taxon>Bacteria</taxon>
        <taxon>Pseudomonadati</taxon>
        <taxon>Pseudomonadota</taxon>
        <taxon>Gammaproteobacteria</taxon>
        <taxon>Chromatiales</taxon>
        <taxon>Chromatiaceae</taxon>
        <taxon>Allochromatium</taxon>
    </lineage>
</organism>
<feature type="transmembrane region" description="Helical" evidence="2">
    <location>
        <begin position="278"/>
        <end position="300"/>
    </location>
</feature>
<dbReference type="PANTHER" id="PTHR43849">
    <property type="entry name" value="BLL3936 PROTEIN"/>
    <property type="match status" value="1"/>
</dbReference>
<feature type="transmembrane region" description="Helical" evidence="2">
    <location>
        <begin position="544"/>
        <end position="560"/>
    </location>
</feature>
<comment type="function">
    <text evidence="1">Part of the tripartite ATP-independent periplasmic (TRAP) transport system.</text>
</comment>
<feature type="transmembrane region" description="Helical" evidence="2">
    <location>
        <begin position="147"/>
        <end position="165"/>
    </location>
</feature>
<feature type="domain" description="TRAP C4-dicarboxylate transport system permease DctM subunit" evidence="3">
    <location>
        <begin position="221"/>
        <end position="650"/>
    </location>
</feature>
<dbReference type="Proteomes" id="UP000592294">
    <property type="component" value="Unassembled WGS sequence"/>
</dbReference>
<feature type="transmembrane region" description="Helical" evidence="2">
    <location>
        <begin position="399"/>
        <end position="422"/>
    </location>
</feature>
<dbReference type="GO" id="GO:0005886">
    <property type="term" value="C:plasma membrane"/>
    <property type="evidence" value="ECO:0007669"/>
    <property type="project" value="UniProtKB-SubCell"/>
</dbReference>
<accession>A0A850RES8</accession>
<feature type="transmembrane region" description="Helical" evidence="2">
    <location>
        <begin position="73"/>
        <end position="91"/>
    </location>
</feature>
<feature type="transmembrane region" description="Helical" evidence="2">
    <location>
        <begin position="177"/>
        <end position="196"/>
    </location>
</feature>
<comment type="caution">
    <text evidence="4">The sequence shown here is derived from an EMBL/GenBank/DDBJ whole genome shotgun (WGS) entry which is preliminary data.</text>
</comment>
<feature type="transmembrane region" description="Helical" evidence="2">
    <location>
        <begin position="629"/>
        <end position="646"/>
    </location>
</feature>
<dbReference type="Pfam" id="PF06808">
    <property type="entry name" value="DctM"/>
    <property type="match status" value="1"/>
</dbReference>
<dbReference type="EMBL" id="JABZEO010000006">
    <property type="protein sequence ID" value="NVZ09692.1"/>
    <property type="molecule type" value="Genomic_DNA"/>
</dbReference>
<gene>
    <name evidence="4" type="ORF">HW932_10500</name>
</gene>
<keyword evidence="1" id="KW-1003">Cell membrane</keyword>
<evidence type="ECO:0000256" key="2">
    <source>
        <dbReference type="SAM" id="Phobius"/>
    </source>
</evidence>
<keyword evidence="5" id="KW-1185">Reference proteome</keyword>
<dbReference type="RefSeq" id="WP_176976446.1">
    <property type="nucleotide sequence ID" value="NZ_JABZEO010000006.1"/>
</dbReference>
<keyword evidence="2" id="KW-0812">Transmembrane</keyword>
<protein>
    <submittedName>
        <fullName evidence="4">TRAP transporter fused permease subunit</fullName>
    </submittedName>
</protein>
<feature type="transmembrane region" description="Helical" evidence="2">
    <location>
        <begin position="658"/>
        <end position="680"/>
    </location>
</feature>
<dbReference type="PANTHER" id="PTHR43849:SF2">
    <property type="entry name" value="BLL3936 PROTEIN"/>
    <property type="match status" value="1"/>
</dbReference>
<sequence length="734" mass="77994">MTHPTPQESGSVEADDDFTIRDKDNIAAGVDAEVFTANQRIFSGSLGLTFAAACILYTTFHIFVMNFYPLETWLYRLIHVSGGLTLGFIFFSARAFPDELGHKQPFTPLEWILLLPAAALIFTAFGQIVLAIATGDLVQTGAPKDKMLWTFSYPIIAGTTLALLVSWLSPVRDRGRIALPDILLAVAAVTVGAYIISHAEFLRMRAQVFPHVNDMYAAIAGIMLILELTRRLAGLALVVIVGVFIAYGFIGPWLPGVLEHRGYTPERFFAFIYTDNGILGPTTAISSTYIILFITFAAFLQASRVGEYFVNFAFAAAGGTRGGPAKVAVFSSALMGTINGTSAGNVVSTGSLTIPLMKRVGYSPQTSASVEAAASSGGQILPPIMGAGAFIMAEITGIAYADIVVAAVIPAALYFLSIYFMVDKEALKRGMLGLPREDLPEFGKLARQAFLFIPILTLIGALFMGYSVIRAGTLAMAAAAVVSWLTPFRMGPKQILYAFEIAARMSLQLVAVCAAAGVIVGVIALTGIGTRFSSMLLGLADQNQLIALTFAMCVSIILGMGMPTTAAYAVAASVIAPGLIQLGIEPLTAHFFIFYYAVMSAITPPVALAAYAGAAIAQSDPMKTSVESFKMGLAAFVVPFMFFYSAPLLMQGEWHQNLHAFVTAALGIYLLASGIQGWFFGAIGKVLSVVLMIAALAMIAGGLTSDAIGMTMAAVVFLIQRKILDKRAMTTGSP</sequence>
<feature type="transmembrane region" description="Helical" evidence="2">
    <location>
        <begin position="233"/>
        <end position="258"/>
    </location>
</feature>
<dbReference type="NCBIfam" id="TIGR02123">
    <property type="entry name" value="TRAP_fused"/>
    <property type="match status" value="1"/>
</dbReference>
<keyword evidence="1" id="KW-0813">Transport</keyword>
<dbReference type="InterPro" id="IPR011853">
    <property type="entry name" value="TRAP_DctM-Dct_fused"/>
</dbReference>